<dbReference type="Proteomes" id="UP001605036">
    <property type="component" value="Unassembled WGS sequence"/>
</dbReference>
<accession>A0ABD1ZPG2</accession>
<sequence>MEIRMLGLELGSGPCKHWVLNEARARGNICSACTCASSLSSDLGTGRWLAMVAPSEDLTDPSVGSILD</sequence>
<keyword evidence="2" id="KW-1185">Reference proteome</keyword>
<proteinExistence type="predicted"/>
<protein>
    <submittedName>
        <fullName evidence="1">Uncharacterized protein</fullName>
    </submittedName>
</protein>
<dbReference type="EMBL" id="JBHFFA010000001">
    <property type="protein sequence ID" value="KAL2652781.1"/>
    <property type="molecule type" value="Genomic_DNA"/>
</dbReference>
<organism evidence="1 2">
    <name type="scientific">Riccia fluitans</name>
    <dbReference type="NCBI Taxonomy" id="41844"/>
    <lineage>
        <taxon>Eukaryota</taxon>
        <taxon>Viridiplantae</taxon>
        <taxon>Streptophyta</taxon>
        <taxon>Embryophyta</taxon>
        <taxon>Marchantiophyta</taxon>
        <taxon>Marchantiopsida</taxon>
        <taxon>Marchantiidae</taxon>
        <taxon>Marchantiales</taxon>
        <taxon>Ricciaceae</taxon>
        <taxon>Riccia</taxon>
    </lineage>
</organism>
<reference evidence="1 2" key="1">
    <citation type="submission" date="2024-09" db="EMBL/GenBank/DDBJ databases">
        <title>Chromosome-scale assembly of Riccia fluitans.</title>
        <authorList>
            <person name="Paukszto L."/>
            <person name="Sawicki J."/>
            <person name="Karawczyk K."/>
            <person name="Piernik-Szablinska J."/>
            <person name="Szczecinska M."/>
            <person name="Mazdziarz M."/>
        </authorList>
    </citation>
    <scope>NUCLEOTIDE SEQUENCE [LARGE SCALE GENOMIC DNA]</scope>
    <source>
        <strain evidence="1">Rf_01</strain>
        <tissue evidence="1">Aerial parts of the thallus</tissue>
    </source>
</reference>
<evidence type="ECO:0000313" key="2">
    <source>
        <dbReference type="Proteomes" id="UP001605036"/>
    </source>
</evidence>
<evidence type="ECO:0000313" key="1">
    <source>
        <dbReference type="EMBL" id="KAL2652781.1"/>
    </source>
</evidence>
<gene>
    <name evidence="1" type="ORF">R1flu_020909</name>
</gene>
<comment type="caution">
    <text evidence="1">The sequence shown here is derived from an EMBL/GenBank/DDBJ whole genome shotgun (WGS) entry which is preliminary data.</text>
</comment>
<dbReference type="AlphaFoldDB" id="A0ABD1ZPG2"/>
<name>A0ABD1ZPG2_9MARC</name>